<protein>
    <submittedName>
        <fullName evidence="2">Uncharacterized protein</fullName>
    </submittedName>
</protein>
<evidence type="ECO:0000313" key="2">
    <source>
        <dbReference type="EMBL" id="PIQ07256.1"/>
    </source>
</evidence>
<dbReference type="Gene3D" id="3.30.1200.10">
    <property type="entry name" value="YggU-like"/>
    <property type="match status" value="1"/>
</dbReference>
<organism evidence="2 3">
    <name type="scientific">Candidatus Nealsonbacteria bacterium CG18_big_fil_WC_8_21_14_2_50_37_10</name>
    <dbReference type="NCBI Taxonomy" id="1974717"/>
    <lineage>
        <taxon>Bacteria</taxon>
        <taxon>Candidatus Nealsoniibacteriota</taxon>
    </lineage>
</organism>
<evidence type="ECO:0000313" key="3">
    <source>
        <dbReference type="Proteomes" id="UP000230778"/>
    </source>
</evidence>
<dbReference type="GO" id="GO:0005737">
    <property type="term" value="C:cytoplasm"/>
    <property type="evidence" value="ECO:0007669"/>
    <property type="project" value="TreeGrafter"/>
</dbReference>
<dbReference type="SMART" id="SM01152">
    <property type="entry name" value="DUF167"/>
    <property type="match status" value="1"/>
</dbReference>
<dbReference type="Proteomes" id="UP000230778">
    <property type="component" value="Unassembled WGS sequence"/>
</dbReference>
<dbReference type="NCBIfam" id="TIGR00251">
    <property type="entry name" value="DUF167 family protein"/>
    <property type="match status" value="1"/>
</dbReference>
<dbReference type="InterPro" id="IPR003746">
    <property type="entry name" value="DUF167"/>
</dbReference>
<name>A0A2H0FKM9_9BACT</name>
<reference evidence="2 3" key="1">
    <citation type="submission" date="2017-09" db="EMBL/GenBank/DDBJ databases">
        <title>Depth-based differentiation of microbial function through sediment-hosted aquifers and enrichment of novel symbionts in the deep terrestrial subsurface.</title>
        <authorList>
            <person name="Probst A.J."/>
            <person name="Ladd B."/>
            <person name="Jarett J.K."/>
            <person name="Geller-Mcgrath D.E."/>
            <person name="Sieber C.M."/>
            <person name="Emerson J.B."/>
            <person name="Anantharaman K."/>
            <person name="Thomas B.C."/>
            <person name="Malmstrom R."/>
            <person name="Stieglmeier M."/>
            <person name="Klingl A."/>
            <person name="Woyke T."/>
            <person name="Ryan C.M."/>
            <person name="Banfield J.F."/>
        </authorList>
    </citation>
    <scope>NUCLEOTIDE SEQUENCE [LARGE SCALE GENOMIC DNA]</scope>
    <source>
        <strain evidence="2">CG18_big_fil_WC_8_21_14_2_50_37_10</strain>
    </source>
</reference>
<dbReference type="PANTHER" id="PTHR13420">
    <property type="entry name" value="UPF0235 PROTEIN C15ORF40"/>
    <property type="match status" value="1"/>
</dbReference>
<gene>
    <name evidence="2" type="ORF">COW72_01005</name>
</gene>
<dbReference type="AlphaFoldDB" id="A0A2H0FKM9"/>
<dbReference type="EMBL" id="PCUC01000052">
    <property type="protein sequence ID" value="PIQ07256.1"/>
    <property type="molecule type" value="Genomic_DNA"/>
</dbReference>
<evidence type="ECO:0000256" key="1">
    <source>
        <dbReference type="ARBA" id="ARBA00010364"/>
    </source>
</evidence>
<comment type="caution">
    <text evidence="2">The sequence shown here is derived from an EMBL/GenBank/DDBJ whole genome shotgun (WGS) entry which is preliminary data.</text>
</comment>
<dbReference type="SUPFAM" id="SSF69786">
    <property type="entry name" value="YggU-like"/>
    <property type="match status" value="1"/>
</dbReference>
<sequence length="73" mass="8045">MKIFVKAKPLAKEEKIEKIDEINFIVAVKEPPKGGKANGAITKALALYFNVAPSRINLVSGFSSRQKVFEVLL</sequence>
<dbReference type="Pfam" id="PF02594">
    <property type="entry name" value="DUF167"/>
    <property type="match status" value="1"/>
</dbReference>
<comment type="similarity">
    <text evidence="1">Belongs to the UPF0235 family.</text>
</comment>
<dbReference type="PANTHER" id="PTHR13420:SF7">
    <property type="entry name" value="UPF0235 PROTEIN C15ORF40"/>
    <property type="match status" value="1"/>
</dbReference>
<proteinExistence type="inferred from homology"/>
<accession>A0A2H0FKM9</accession>
<dbReference type="InterPro" id="IPR036591">
    <property type="entry name" value="YggU-like_sf"/>
</dbReference>